<feature type="compositionally biased region" description="Basic and acidic residues" evidence="1">
    <location>
        <begin position="235"/>
        <end position="258"/>
    </location>
</feature>
<proteinExistence type="predicted"/>
<reference evidence="3" key="1">
    <citation type="submission" date="2016-04" db="EMBL/GenBank/DDBJ databases">
        <authorList>
            <person name="Quiroz-Castaneda R.E."/>
            <person name="Martinez-Ocampo F."/>
        </authorList>
    </citation>
    <scope>NUCLEOTIDE SEQUENCE [LARGE SCALE GENOMIC DNA]</scope>
    <source>
        <strain evidence="3">INIFAP01</strain>
    </source>
</reference>
<dbReference type="AlphaFoldDB" id="A0A1A9QE28"/>
<evidence type="ECO:0000313" key="2">
    <source>
        <dbReference type="EMBL" id="OAL09930.1"/>
    </source>
</evidence>
<name>A0A1A9QE28_9MOLU</name>
<evidence type="ECO:0000313" key="3">
    <source>
        <dbReference type="Proteomes" id="UP000077623"/>
    </source>
</evidence>
<evidence type="ECO:0000256" key="1">
    <source>
        <dbReference type="SAM" id="MobiDB-lite"/>
    </source>
</evidence>
<dbReference type="Proteomes" id="UP000077623">
    <property type="component" value="Unassembled WGS sequence"/>
</dbReference>
<feature type="region of interest" description="Disordered" evidence="1">
    <location>
        <begin position="235"/>
        <end position="276"/>
    </location>
</feature>
<comment type="caution">
    <text evidence="2">The sequence shown here is derived from an EMBL/GenBank/DDBJ whole genome shotgun (WGS) entry which is preliminary data.</text>
</comment>
<dbReference type="EMBL" id="LWUJ01000012">
    <property type="protein sequence ID" value="OAL09930.1"/>
    <property type="molecule type" value="Genomic_DNA"/>
</dbReference>
<dbReference type="RefSeq" id="WP_187150317.1">
    <property type="nucleotide sequence ID" value="NZ_LWUJ01000012.1"/>
</dbReference>
<dbReference type="STRING" id="432608.A6V39_03395"/>
<sequence>MQLRLPLATKAVGFKFNSSVTAILSGLTAVGTCSSIIFNSESARSSISSSLSTLKNTAVTQVFLDGFNKVGNTFQNWGSAIINSKDDFVDWLERYLGINGIKSGTVALYEKLRVWVGIVYEWFATKFIKFIKNIPEMVKNWKELRLSLFKWGTFLGGGGGSAFWAMFGSGDNWGKLGELMGRPDFMDMMNDFSTLVQDNPEAFEELGAEGIEEIIEQYLEDPEKAKEAAKELIEEQKEKKEEANKDKEKDPEEKKEPNSEELTADEIKEKFNSKSGKPKDVTGVLGNVVAQGLVPILELPNSSFFGFEAEKAKKVAKEHMNKYIEELRKNIGSKKKGPEKEFLDLVEGNNQNELVEFLAGVATSAYGKVSSNVKYEVFAQQFSKELESKITQPCEDENNCDATDLAQKFKVGNKPKIKKEE</sequence>
<accession>A0A1A9QE28</accession>
<feature type="compositionally biased region" description="Basic and acidic residues" evidence="1">
    <location>
        <begin position="265"/>
        <end position="276"/>
    </location>
</feature>
<gene>
    <name evidence="2" type="ORF">A6V39_03395</name>
</gene>
<organism evidence="2 3">
    <name type="scientific">Candidatus Mycoplasma haematobovis</name>
    <dbReference type="NCBI Taxonomy" id="432608"/>
    <lineage>
        <taxon>Bacteria</taxon>
        <taxon>Bacillati</taxon>
        <taxon>Mycoplasmatota</taxon>
        <taxon>Mollicutes</taxon>
        <taxon>Mycoplasmataceae</taxon>
        <taxon>Mycoplasma</taxon>
    </lineage>
</organism>
<keyword evidence="3" id="KW-1185">Reference proteome</keyword>
<protein>
    <submittedName>
        <fullName evidence="2">Uncharacterized protein</fullName>
    </submittedName>
</protein>